<proteinExistence type="predicted"/>
<protein>
    <submittedName>
        <fullName evidence="3">NAD(P)-binding domain-containing protein</fullName>
    </submittedName>
</protein>
<dbReference type="InterPro" id="IPR051267">
    <property type="entry name" value="STEAP_metalloreductase"/>
</dbReference>
<dbReference type="InterPro" id="IPR028939">
    <property type="entry name" value="P5C_Rdtase_cat_N"/>
</dbReference>
<dbReference type="Proteomes" id="UP001237105">
    <property type="component" value="Unassembled WGS sequence"/>
</dbReference>
<evidence type="ECO:0000313" key="4">
    <source>
        <dbReference type="Proteomes" id="UP001237105"/>
    </source>
</evidence>
<keyword evidence="1" id="KW-0560">Oxidoreductase</keyword>
<dbReference type="EMBL" id="JASCIS010000006">
    <property type="protein sequence ID" value="MDI3418514.1"/>
    <property type="molecule type" value="Genomic_DNA"/>
</dbReference>
<organism evidence="3 4">
    <name type="scientific">Streptomyces luteolus</name>
    <dbReference type="NCBI Taxonomy" id="3043615"/>
    <lineage>
        <taxon>Bacteria</taxon>
        <taxon>Bacillati</taxon>
        <taxon>Actinomycetota</taxon>
        <taxon>Actinomycetes</taxon>
        <taxon>Kitasatosporales</taxon>
        <taxon>Streptomycetaceae</taxon>
        <taxon>Streptomyces</taxon>
    </lineage>
</organism>
<dbReference type="SUPFAM" id="SSF51735">
    <property type="entry name" value="NAD(P)-binding Rossmann-fold domains"/>
    <property type="match status" value="1"/>
</dbReference>
<comment type="caution">
    <text evidence="3">The sequence shown here is derived from an EMBL/GenBank/DDBJ whole genome shotgun (WGS) entry which is preliminary data.</text>
</comment>
<name>A0ABT6SSD5_9ACTN</name>
<evidence type="ECO:0000259" key="2">
    <source>
        <dbReference type="Pfam" id="PF03807"/>
    </source>
</evidence>
<dbReference type="InterPro" id="IPR036291">
    <property type="entry name" value="NAD(P)-bd_dom_sf"/>
</dbReference>
<gene>
    <name evidence="3" type="ORF">QIT00_08045</name>
</gene>
<accession>A0ABT6SSD5</accession>
<dbReference type="PANTHER" id="PTHR14239">
    <property type="entry name" value="DUDULIN-RELATED"/>
    <property type="match status" value="1"/>
</dbReference>
<dbReference type="Gene3D" id="3.40.50.720">
    <property type="entry name" value="NAD(P)-binding Rossmann-like Domain"/>
    <property type="match status" value="1"/>
</dbReference>
<reference evidence="3 4" key="1">
    <citation type="submission" date="2023-05" db="EMBL/GenBank/DDBJ databases">
        <title>Draft genome sequence of Streptomyces sp. B-S-A12 isolated from a cave soil in Thailand.</title>
        <authorList>
            <person name="Chamroensaksri N."/>
            <person name="Muangham S."/>
        </authorList>
    </citation>
    <scope>NUCLEOTIDE SEQUENCE [LARGE SCALE GENOMIC DNA]</scope>
    <source>
        <strain evidence="3 4">B-S-A12</strain>
    </source>
</reference>
<feature type="domain" description="Pyrroline-5-carboxylate reductase catalytic N-terminal" evidence="2">
    <location>
        <begin position="2"/>
        <end position="91"/>
    </location>
</feature>
<dbReference type="RefSeq" id="WP_282534429.1">
    <property type="nucleotide sequence ID" value="NZ_JASCIS010000006.1"/>
</dbReference>
<sequence length="207" mass="21784">MKIGILGSGQIGSTLASLLTTAGHEVAIANSRGPATLTDLVKELGENTRAATVEEAIAFGDPVFLAIPFNRYRDLPADAFAGKVVVDTTNYTPGRDGRYPQLETDATTSSELIAGYLEDARLVKAVNTMNYRPLLTRGLPGGPRAQRLALFVAGDSPEANRLVVELIEQLGFAAIETGALVAGGARQQPGGAVFNVLLHPDDVRLDA</sequence>
<evidence type="ECO:0000313" key="3">
    <source>
        <dbReference type="EMBL" id="MDI3418514.1"/>
    </source>
</evidence>
<dbReference type="Pfam" id="PF03807">
    <property type="entry name" value="F420_oxidored"/>
    <property type="match status" value="1"/>
</dbReference>
<evidence type="ECO:0000256" key="1">
    <source>
        <dbReference type="ARBA" id="ARBA00023002"/>
    </source>
</evidence>
<keyword evidence="4" id="KW-1185">Reference proteome</keyword>